<feature type="domain" description="FAD-binding" evidence="5">
    <location>
        <begin position="8"/>
        <end position="364"/>
    </location>
</feature>
<dbReference type="InterPro" id="IPR036188">
    <property type="entry name" value="FAD/NAD-bd_sf"/>
</dbReference>
<dbReference type="GO" id="GO:0016491">
    <property type="term" value="F:oxidoreductase activity"/>
    <property type="evidence" value="ECO:0007669"/>
    <property type="project" value="UniProtKB-KW"/>
</dbReference>
<dbReference type="InterPro" id="IPR002938">
    <property type="entry name" value="FAD-bd"/>
</dbReference>
<dbReference type="PANTHER" id="PTHR46720">
    <property type="entry name" value="HYDROXYLASE, PUTATIVE (AFU_ORTHOLOGUE AFUA_3G01460)-RELATED"/>
    <property type="match status" value="1"/>
</dbReference>
<keyword evidence="2" id="KW-0274">FAD</keyword>
<evidence type="ECO:0000313" key="6">
    <source>
        <dbReference type="EMBL" id="KAF4618301.1"/>
    </source>
</evidence>
<evidence type="ECO:0000256" key="3">
    <source>
        <dbReference type="ARBA" id="ARBA00023002"/>
    </source>
</evidence>
<keyword evidence="4" id="KW-0472">Membrane</keyword>
<dbReference type="AlphaFoldDB" id="A0A8H4QW52"/>
<sequence>MSTSPKLRIAVVGGGIGGLAFAVAISKLNLEEFITVDIYDASTKLSQVGAGIAFFPRGWEIMKHMGLEEDLEAKLPPGQEKPTLDKERLYYQTRKSNQSVGTHISDLKLPGGSVTLHRADVQTILLKHLPTAIRCHLSHRLKGYVETNEGIRLNFENGRTVLCDLMIGADGLHSATRKTLLSEGKNWTEQEAIQQSRPLWTGVHVYRYVADAALIRQVCPENRALSKVMLYCGKNKHIVAFPMRQGELVNIVLCISNPGQEGTYVDGPTVTEATQDDIADLFEGWEEDVQVLVKNTLKPSRWAIQYVKPLDRYVSQSGRVILLGDAAHATGPFFANGGGLAIEDAFFLANIIGKAIKAQESTIDVPKIARIYNEVRQPFCNSKAAGSLELVRHYQFLEPGFEEYGDGVDLPAEKVSELAKLLAESVAWTVDSVKLDLERALALW</sequence>
<dbReference type="SUPFAM" id="SSF51905">
    <property type="entry name" value="FAD/NAD(P)-binding domain"/>
    <property type="match status" value="1"/>
</dbReference>
<keyword evidence="4" id="KW-1133">Transmembrane helix</keyword>
<keyword evidence="3" id="KW-0560">Oxidoreductase</keyword>
<dbReference type="EMBL" id="JAACJL010000018">
    <property type="protein sequence ID" value="KAF4618301.1"/>
    <property type="molecule type" value="Genomic_DNA"/>
</dbReference>
<keyword evidence="7" id="KW-1185">Reference proteome</keyword>
<proteinExistence type="predicted"/>
<dbReference type="GO" id="GO:0044550">
    <property type="term" value="P:secondary metabolite biosynthetic process"/>
    <property type="evidence" value="ECO:0007669"/>
    <property type="project" value="TreeGrafter"/>
</dbReference>
<protein>
    <recommendedName>
        <fullName evidence="5">FAD-binding domain-containing protein</fullName>
    </recommendedName>
</protein>
<dbReference type="GO" id="GO:0071949">
    <property type="term" value="F:FAD binding"/>
    <property type="evidence" value="ECO:0007669"/>
    <property type="project" value="InterPro"/>
</dbReference>
<keyword evidence="4" id="KW-0812">Transmembrane</keyword>
<keyword evidence="1" id="KW-0285">Flavoprotein</keyword>
<comment type="caution">
    <text evidence="6">The sequence shown here is derived from an EMBL/GenBank/DDBJ whole genome shotgun (WGS) entry which is preliminary data.</text>
</comment>
<dbReference type="InterPro" id="IPR051104">
    <property type="entry name" value="FAD_monoxygenase"/>
</dbReference>
<feature type="transmembrane region" description="Helical" evidence="4">
    <location>
        <begin position="7"/>
        <end position="25"/>
    </location>
</feature>
<gene>
    <name evidence="6" type="ORF">D9613_011543</name>
</gene>
<evidence type="ECO:0000256" key="4">
    <source>
        <dbReference type="SAM" id="Phobius"/>
    </source>
</evidence>
<dbReference type="Gene3D" id="3.50.50.60">
    <property type="entry name" value="FAD/NAD(P)-binding domain"/>
    <property type="match status" value="1"/>
</dbReference>
<dbReference type="SUPFAM" id="SSF54373">
    <property type="entry name" value="FAD-linked reductases, C-terminal domain"/>
    <property type="match status" value="1"/>
</dbReference>
<dbReference type="Pfam" id="PF01494">
    <property type="entry name" value="FAD_binding_3"/>
    <property type="match status" value="1"/>
</dbReference>
<accession>A0A8H4QW52</accession>
<dbReference type="Proteomes" id="UP000521872">
    <property type="component" value="Unassembled WGS sequence"/>
</dbReference>
<reference evidence="6 7" key="1">
    <citation type="submission" date="2019-12" db="EMBL/GenBank/DDBJ databases">
        <authorList>
            <person name="Floudas D."/>
            <person name="Bentzer J."/>
            <person name="Ahren D."/>
            <person name="Johansson T."/>
            <person name="Persson P."/>
            <person name="Tunlid A."/>
        </authorList>
    </citation>
    <scope>NUCLEOTIDE SEQUENCE [LARGE SCALE GENOMIC DNA]</scope>
    <source>
        <strain evidence="6 7">CBS 102.39</strain>
    </source>
</reference>
<dbReference type="PRINTS" id="PR00420">
    <property type="entry name" value="RNGMNOXGNASE"/>
</dbReference>
<evidence type="ECO:0000256" key="1">
    <source>
        <dbReference type="ARBA" id="ARBA00022630"/>
    </source>
</evidence>
<evidence type="ECO:0000313" key="7">
    <source>
        <dbReference type="Proteomes" id="UP000521872"/>
    </source>
</evidence>
<organism evidence="6 7">
    <name type="scientific">Agrocybe pediades</name>
    <dbReference type="NCBI Taxonomy" id="84607"/>
    <lineage>
        <taxon>Eukaryota</taxon>
        <taxon>Fungi</taxon>
        <taxon>Dikarya</taxon>
        <taxon>Basidiomycota</taxon>
        <taxon>Agaricomycotina</taxon>
        <taxon>Agaricomycetes</taxon>
        <taxon>Agaricomycetidae</taxon>
        <taxon>Agaricales</taxon>
        <taxon>Agaricineae</taxon>
        <taxon>Strophariaceae</taxon>
        <taxon>Agrocybe</taxon>
    </lineage>
</organism>
<evidence type="ECO:0000256" key="2">
    <source>
        <dbReference type="ARBA" id="ARBA00022827"/>
    </source>
</evidence>
<dbReference type="PANTHER" id="PTHR46720:SF3">
    <property type="entry name" value="FAD-BINDING DOMAIN-CONTAINING PROTEIN-RELATED"/>
    <property type="match status" value="1"/>
</dbReference>
<name>A0A8H4QW52_9AGAR</name>
<evidence type="ECO:0000259" key="5">
    <source>
        <dbReference type="Pfam" id="PF01494"/>
    </source>
</evidence>